<dbReference type="Pfam" id="PF03140">
    <property type="entry name" value="DUF247"/>
    <property type="match status" value="1"/>
</dbReference>
<organism evidence="2 3">
    <name type="scientific">Vigna unguiculata</name>
    <name type="common">Cowpea</name>
    <dbReference type="NCBI Taxonomy" id="3917"/>
    <lineage>
        <taxon>Eukaryota</taxon>
        <taxon>Viridiplantae</taxon>
        <taxon>Streptophyta</taxon>
        <taxon>Embryophyta</taxon>
        <taxon>Tracheophyta</taxon>
        <taxon>Spermatophyta</taxon>
        <taxon>Magnoliopsida</taxon>
        <taxon>eudicotyledons</taxon>
        <taxon>Gunneridae</taxon>
        <taxon>Pentapetalae</taxon>
        <taxon>rosids</taxon>
        <taxon>fabids</taxon>
        <taxon>Fabales</taxon>
        <taxon>Fabaceae</taxon>
        <taxon>Papilionoideae</taxon>
        <taxon>50 kb inversion clade</taxon>
        <taxon>NPAAA clade</taxon>
        <taxon>indigoferoid/millettioid clade</taxon>
        <taxon>Phaseoleae</taxon>
        <taxon>Vigna</taxon>
    </lineage>
</organism>
<dbReference type="AlphaFoldDB" id="A0A4D6KU94"/>
<reference evidence="2 3" key="1">
    <citation type="submission" date="2019-04" db="EMBL/GenBank/DDBJ databases">
        <title>An improved genome assembly and genetic linkage map for asparagus bean, Vigna unguiculata ssp. sesquipedialis.</title>
        <authorList>
            <person name="Xia Q."/>
            <person name="Zhang R."/>
            <person name="Dong Y."/>
        </authorList>
    </citation>
    <scope>NUCLEOTIDE SEQUENCE [LARGE SCALE GENOMIC DNA]</scope>
    <source>
        <tissue evidence="2">Leaf</tissue>
    </source>
</reference>
<dbReference type="Gramene" id="Vigun03g302450.1.v1.2">
    <property type="protein sequence ID" value="Vigun03g302450.1.v1.2.CDS.1"/>
    <property type="gene ID" value="Vigun03g302450.v1.2"/>
</dbReference>
<keyword evidence="1" id="KW-0472">Membrane</keyword>
<dbReference type="PANTHER" id="PTHR31549:SF191">
    <property type="entry name" value="DUF247 DOMAIN PROTEIN"/>
    <property type="match status" value="1"/>
</dbReference>
<dbReference type="Proteomes" id="UP000501690">
    <property type="component" value="Linkage Group LG2"/>
</dbReference>
<dbReference type="PANTHER" id="PTHR31549">
    <property type="entry name" value="PROTEIN, PUTATIVE (DUF247)-RELATED-RELATED"/>
    <property type="match status" value="1"/>
</dbReference>
<dbReference type="OrthoDB" id="1849062at2759"/>
<sequence length="454" mass="52172">MIPETTDFGRAQSRWKKIVNALKCPEDISMMVAEVSKPKIQRVPDCMGGRLEFQNLYLPNLISIGPIHFLKPYVEEGELHKVVWTATYLKNTGQTYHDLLEKTGNSFHQQLASMFAEECWKYDESQDLRRSMRVEEMLVVDGCSVLHVLEKSVDSDYPEKDLKISIGQLTQAHHDMVLLENQIPYQLLKLLCNDKARLKRCMHNFLLVNGIGQESDGRVSEEHFITIEEDEQDKEEPVHLLDYLRRAVLGRGRVQSCREIKMANRCLHLRKYRIGSVRELKVAGIRITKSSNSFYPSFMDGDLQLPPVVVDGSMALISMNLVAYEMCLGFRNDLEITSLLVLLCSLIQQPEDVKELRRMGVLRNRLSSDKEVADVFNKLDVLQLPETAAFAHLRQQIQVHLKAKRGRIRVLRWMGEAYHTYFRSPWTVTALLATMLGLSLTLIQTFYAVRCKGS</sequence>
<keyword evidence="1" id="KW-0812">Transmembrane</keyword>
<accession>A0A4D6KU94</accession>
<feature type="transmembrane region" description="Helical" evidence="1">
    <location>
        <begin position="426"/>
        <end position="449"/>
    </location>
</feature>
<proteinExistence type="predicted"/>
<evidence type="ECO:0000313" key="3">
    <source>
        <dbReference type="Proteomes" id="UP000501690"/>
    </source>
</evidence>
<keyword evidence="3" id="KW-1185">Reference proteome</keyword>
<evidence type="ECO:0000256" key="1">
    <source>
        <dbReference type="SAM" id="Phobius"/>
    </source>
</evidence>
<keyword evidence="1" id="KW-1133">Transmembrane helix</keyword>
<evidence type="ECO:0000313" key="2">
    <source>
        <dbReference type="EMBL" id="QCD81298.1"/>
    </source>
</evidence>
<gene>
    <name evidence="2" type="ORF">DEO72_LG2g1623</name>
</gene>
<dbReference type="InterPro" id="IPR004158">
    <property type="entry name" value="DUF247_pln"/>
</dbReference>
<dbReference type="EMBL" id="CP039346">
    <property type="protein sequence ID" value="QCD81298.1"/>
    <property type="molecule type" value="Genomic_DNA"/>
</dbReference>
<protein>
    <submittedName>
        <fullName evidence="2">Uncharacterized protein</fullName>
    </submittedName>
</protein>
<name>A0A4D6KU94_VIGUN</name>